<name>A0A820H6A6_9BILA</name>
<keyword evidence="2 3" id="KW-0802">TPR repeat</keyword>
<comment type="caution">
    <text evidence="4">The sequence shown here is derived from an EMBL/GenBank/DDBJ whole genome shotgun (WGS) entry which is preliminary data.</text>
</comment>
<dbReference type="PROSITE" id="PS50005">
    <property type="entry name" value="TPR"/>
    <property type="match status" value="1"/>
</dbReference>
<protein>
    <recommendedName>
        <fullName evidence="6">Kinesin light chain-like protein</fullName>
    </recommendedName>
</protein>
<dbReference type="Pfam" id="PF13424">
    <property type="entry name" value="TPR_12"/>
    <property type="match status" value="1"/>
</dbReference>
<evidence type="ECO:0000313" key="4">
    <source>
        <dbReference type="EMBL" id="CAF4288537.1"/>
    </source>
</evidence>
<accession>A0A820H6A6</accession>
<gene>
    <name evidence="4" type="ORF">OKA104_LOCUS45576</name>
</gene>
<dbReference type="EMBL" id="CAJOAY010015339">
    <property type="protein sequence ID" value="CAF4288537.1"/>
    <property type="molecule type" value="Genomic_DNA"/>
</dbReference>
<evidence type="ECO:0000256" key="1">
    <source>
        <dbReference type="ARBA" id="ARBA00022737"/>
    </source>
</evidence>
<reference evidence="4" key="1">
    <citation type="submission" date="2021-02" db="EMBL/GenBank/DDBJ databases">
        <authorList>
            <person name="Nowell W R."/>
        </authorList>
    </citation>
    <scope>NUCLEOTIDE SEQUENCE</scope>
</reference>
<evidence type="ECO:0000256" key="2">
    <source>
        <dbReference type="ARBA" id="ARBA00022803"/>
    </source>
</evidence>
<feature type="repeat" description="TPR" evidence="3">
    <location>
        <begin position="37"/>
        <end position="70"/>
    </location>
</feature>
<evidence type="ECO:0008006" key="6">
    <source>
        <dbReference type="Google" id="ProtNLM"/>
    </source>
</evidence>
<evidence type="ECO:0000313" key="5">
    <source>
        <dbReference type="Proteomes" id="UP000663881"/>
    </source>
</evidence>
<dbReference type="PANTHER" id="PTHR45641">
    <property type="entry name" value="TETRATRICOPEPTIDE REPEAT PROTEIN (AFU_ORTHOLOGUE AFUA_6G03870)"/>
    <property type="match status" value="1"/>
</dbReference>
<dbReference type="AlphaFoldDB" id="A0A820H6A6"/>
<organism evidence="4 5">
    <name type="scientific">Adineta steineri</name>
    <dbReference type="NCBI Taxonomy" id="433720"/>
    <lineage>
        <taxon>Eukaryota</taxon>
        <taxon>Metazoa</taxon>
        <taxon>Spiralia</taxon>
        <taxon>Gnathifera</taxon>
        <taxon>Rotifera</taxon>
        <taxon>Eurotatoria</taxon>
        <taxon>Bdelloidea</taxon>
        <taxon>Adinetida</taxon>
        <taxon>Adinetidae</taxon>
        <taxon>Adineta</taxon>
    </lineage>
</organism>
<dbReference type="Gene3D" id="1.25.40.10">
    <property type="entry name" value="Tetratricopeptide repeat domain"/>
    <property type="match status" value="1"/>
</dbReference>
<dbReference type="SMART" id="SM00028">
    <property type="entry name" value="TPR"/>
    <property type="match status" value="1"/>
</dbReference>
<keyword evidence="1" id="KW-0677">Repeat</keyword>
<proteinExistence type="predicted"/>
<sequence>MGYLYSNCDMTENALRCELKALELYRQTLSSEHINIANSLRNIGLDYENMNNLSEALRYFNESLSIYRANYGPEHEMVKRGEADIVRLKDKQVSLSTHEIESKKFKQ</sequence>
<dbReference type="PANTHER" id="PTHR45641:SF19">
    <property type="entry name" value="NEPHROCYSTIN-3"/>
    <property type="match status" value="1"/>
</dbReference>
<dbReference type="Proteomes" id="UP000663881">
    <property type="component" value="Unassembled WGS sequence"/>
</dbReference>
<dbReference type="InterPro" id="IPR019734">
    <property type="entry name" value="TPR_rpt"/>
</dbReference>
<dbReference type="InterPro" id="IPR011990">
    <property type="entry name" value="TPR-like_helical_dom_sf"/>
</dbReference>
<dbReference type="SUPFAM" id="SSF48452">
    <property type="entry name" value="TPR-like"/>
    <property type="match status" value="1"/>
</dbReference>
<evidence type="ECO:0000256" key="3">
    <source>
        <dbReference type="PROSITE-ProRule" id="PRU00339"/>
    </source>
</evidence>